<organism evidence="3 4">
    <name type="scientific">Thalassotalea fonticola</name>
    <dbReference type="NCBI Taxonomy" id="3065649"/>
    <lineage>
        <taxon>Bacteria</taxon>
        <taxon>Pseudomonadati</taxon>
        <taxon>Pseudomonadota</taxon>
        <taxon>Gammaproteobacteria</taxon>
        <taxon>Alteromonadales</taxon>
        <taxon>Colwelliaceae</taxon>
        <taxon>Thalassotalea</taxon>
    </lineage>
</organism>
<gene>
    <name evidence="3" type="ORF">RI844_12280</name>
</gene>
<name>A0ABZ0GK33_9GAMM</name>
<dbReference type="EMBL" id="CP136600">
    <property type="protein sequence ID" value="WOH36146.1"/>
    <property type="molecule type" value="Genomic_DNA"/>
</dbReference>
<evidence type="ECO:0000259" key="2">
    <source>
        <dbReference type="Pfam" id="PF08450"/>
    </source>
</evidence>
<dbReference type="PRINTS" id="PR01790">
    <property type="entry name" value="SMP30FAMILY"/>
</dbReference>
<dbReference type="EC" id="3.1.1.99" evidence="3"/>
<dbReference type="InterPro" id="IPR013658">
    <property type="entry name" value="SGL"/>
</dbReference>
<dbReference type="Gene3D" id="2.120.10.30">
    <property type="entry name" value="TolB, C-terminal domain"/>
    <property type="match status" value="1"/>
</dbReference>
<dbReference type="PANTHER" id="PTHR10907">
    <property type="entry name" value="REGUCALCIN"/>
    <property type="match status" value="1"/>
</dbReference>
<sequence length="296" mass="33343">MKNFECIWDAKAELGEGPLWHEEDNALYWVDIKNSNLHRFRFDRDGNEYKHSWHFPGSISSVVVAKKGGLLATFKNGVFHINLNNGKLTQIREIEDHLESNRFNDGSCDSQGNYWFGSMDENQSADTGSFYRLKNNGQLQQMTQMGNCSITNGPTFSQNGEFIYFTNTLEKTIYRANLSENCDISTPQVHIKFGDDDGHPDGMCTDSEGFLWVCHYGIGRVSRFNFQGELVKEIYLPVPNVTKCTFGGTNFKTLFITTAINGMSAEAQLQFPLSGGLFSIDVEQQGFAYPATAIHC</sequence>
<dbReference type="Pfam" id="PF08450">
    <property type="entry name" value="SGL"/>
    <property type="match status" value="1"/>
</dbReference>
<comment type="similarity">
    <text evidence="1">Belongs to the SMP-30/CGR1 family.</text>
</comment>
<dbReference type="Proteomes" id="UP001301442">
    <property type="component" value="Chromosome"/>
</dbReference>
<protein>
    <submittedName>
        <fullName evidence="3">SMP-30/gluconolactonase/LRE family protein</fullName>
        <ecNumber evidence="3">3.1.1.99</ecNumber>
    </submittedName>
</protein>
<dbReference type="SUPFAM" id="SSF63829">
    <property type="entry name" value="Calcium-dependent phosphotriesterase"/>
    <property type="match status" value="1"/>
</dbReference>
<dbReference type="GO" id="GO:0016787">
    <property type="term" value="F:hydrolase activity"/>
    <property type="evidence" value="ECO:0007669"/>
    <property type="project" value="UniProtKB-KW"/>
</dbReference>
<proteinExistence type="inferred from homology"/>
<evidence type="ECO:0000313" key="3">
    <source>
        <dbReference type="EMBL" id="WOH36146.1"/>
    </source>
</evidence>
<keyword evidence="3" id="KW-0378">Hydrolase</keyword>
<dbReference type="InterPro" id="IPR011042">
    <property type="entry name" value="6-blade_b-propeller_TolB-like"/>
</dbReference>
<evidence type="ECO:0000313" key="4">
    <source>
        <dbReference type="Proteomes" id="UP001301442"/>
    </source>
</evidence>
<accession>A0ABZ0GK33</accession>
<keyword evidence="4" id="KW-1185">Reference proteome</keyword>
<dbReference type="InterPro" id="IPR005511">
    <property type="entry name" value="SMP-30"/>
</dbReference>
<dbReference type="RefSeq" id="WP_348394960.1">
    <property type="nucleotide sequence ID" value="NZ_CP136600.1"/>
</dbReference>
<reference evidence="3 4" key="1">
    <citation type="submission" date="2023-09" db="EMBL/GenBank/DDBJ databases">
        <authorList>
            <person name="Qi X."/>
        </authorList>
    </citation>
    <scope>NUCLEOTIDE SEQUENCE [LARGE SCALE GENOMIC DNA]</scope>
    <source>
        <strain evidence="3 4">S1-1</strain>
    </source>
</reference>
<evidence type="ECO:0000256" key="1">
    <source>
        <dbReference type="ARBA" id="ARBA00008853"/>
    </source>
</evidence>
<feature type="domain" description="SMP-30/Gluconolactonase/LRE-like region" evidence="2">
    <location>
        <begin position="14"/>
        <end position="259"/>
    </location>
</feature>
<dbReference type="PANTHER" id="PTHR10907:SF47">
    <property type="entry name" value="REGUCALCIN"/>
    <property type="match status" value="1"/>
</dbReference>